<evidence type="ECO:0000259" key="1">
    <source>
        <dbReference type="Pfam" id="PF09458"/>
    </source>
</evidence>
<dbReference type="InterPro" id="IPR037221">
    <property type="entry name" value="H-type_lectin_dom_sf"/>
</dbReference>
<reference evidence="2 3" key="1">
    <citation type="submission" date="2018-09" db="EMBL/GenBank/DDBJ databases">
        <authorList>
            <person name="Zack K."/>
            <person name="Stoner T.H."/>
            <person name="Garlena R.A."/>
            <person name="Russell D.A."/>
            <person name="Pope W.H."/>
            <person name="Jacobs-Sera D."/>
            <person name="Hatfull G.F."/>
        </authorList>
    </citation>
    <scope>NUCLEOTIDE SEQUENCE [LARGE SCALE GENOMIC DNA]</scope>
</reference>
<dbReference type="InterPro" id="IPR019019">
    <property type="entry name" value="H-type_lectin_domain"/>
</dbReference>
<dbReference type="Gene3D" id="2.60.40.2080">
    <property type="match status" value="1"/>
</dbReference>
<gene>
    <name evidence="2" type="primary">13</name>
    <name evidence="2" type="ORF">PBI_NOELY_13</name>
</gene>
<name>A0A3G2KAG4_9CAUD</name>
<dbReference type="SUPFAM" id="SSF141086">
    <property type="entry name" value="Agglutinin HPA-like"/>
    <property type="match status" value="1"/>
</dbReference>
<dbReference type="GeneID" id="80090703"/>
<dbReference type="GO" id="GO:0007155">
    <property type="term" value="P:cell adhesion"/>
    <property type="evidence" value="ECO:0007669"/>
    <property type="project" value="InterPro"/>
</dbReference>
<accession>A0A3G2KAG4</accession>
<dbReference type="Proteomes" id="UP000277525">
    <property type="component" value="Segment"/>
</dbReference>
<protein>
    <recommendedName>
        <fullName evidence="1">H-type lectin domain-containing protein</fullName>
    </recommendedName>
</protein>
<dbReference type="Pfam" id="PF09458">
    <property type="entry name" value="H_lectin"/>
    <property type="match status" value="1"/>
</dbReference>
<organism evidence="2 3">
    <name type="scientific">Arthrobacter phage Noely</name>
    <dbReference type="NCBI Taxonomy" id="2419964"/>
    <lineage>
        <taxon>Viruses</taxon>
        <taxon>Duplodnaviria</taxon>
        <taxon>Heunggongvirae</taxon>
        <taxon>Uroviricota</taxon>
        <taxon>Caudoviricetes</taxon>
        <taxon>Feeclasvirinae</taxon>
        <taxon>Noelyvirus</taxon>
        <taxon>Noelyvirus noely</taxon>
    </lineage>
</organism>
<dbReference type="GO" id="GO:0030246">
    <property type="term" value="F:carbohydrate binding"/>
    <property type="evidence" value="ECO:0007669"/>
    <property type="project" value="InterPro"/>
</dbReference>
<dbReference type="RefSeq" id="YP_010761461.1">
    <property type="nucleotide sequence ID" value="NC_073595.1"/>
</dbReference>
<proteinExistence type="predicted"/>
<keyword evidence="3" id="KW-1185">Reference proteome</keyword>
<dbReference type="EMBL" id="MH834622">
    <property type="protein sequence ID" value="AYN55954.1"/>
    <property type="molecule type" value="Genomic_DNA"/>
</dbReference>
<evidence type="ECO:0000313" key="2">
    <source>
        <dbReference type="EMBL" id="AYN55954.1"/>
    </source>
</evidence>
<dbReference type="KEGG" id="vg:80090703"/>
<feature type="domain" description="H-type lectin" evidence="1">
    <location>
        <begin position="72"/>
        <end position="140"/>
    </location>
</feature>
<evidence type="ECO:0000313" key="3">
    <source>
        <dbReference type="Proteomes" id="UP000277525"/>
    </source>
</evidence>
<sequence length="143" mass="14339">MGTTLKRGYRYPGQGAEPDVAGDVQKLAEDVSVDVDGVATDVAGLKAKRIPAGTQAGMVTVTVNNATAAGSVAVAFPAAFAAAPNGVVLTMGQVSGSASTMRRLQTRVTAVTATGFTANLETSDGSNVGATFAVPCHWVAVLN</sequence>